<name>A0ABW2PBD9_9ACTN</name>
<keyword evidence="2" id="KW-0472">Membrane</keyword>
<feature type="transmembrane region" description="Helical" evidence="2">
    <location>
        <begin position="57"/>
        <end position="78"/>
    </location>
</feature>
<keyword evidence="5" id="KW-1185">Reference proteome</keyword>
<dbReference type="PANTHER" id="PTHR34385">
    <property type="entry name" value="D-ALANYL-D-ALANINE CARBOXYPEPTIDASE"/>
    <property type="match status" value="1"/>
</dbReference>
<evidence type="ECO:0000313" key="4">
    <source>
        <dbReference type="EMBL" id="MFC7385701.1"/>
    </source>
</evidence>
<keyword evidence="2" id="KW-1133">Transmembrane helix</keyword>
<dbReference type="CDD" id="cd14846">
    <property type="entry name" value="Peptidase_M15_like"/>
    <property type="match status" value="1"/>
</dbReference>
<feature type="region of interest" description="Disordered" evidence="1">
    <location>
        <begin position="1"/>
        <end position="50"/>
    </location>
</feature>
<proteinExistence type="predicted"/>
<dbReference type="SUPFAM" id="SSF55166">
    <property type="entry name" value="Hedgehog/DD-peptidase"/>
    <property type="match status" value="1"/>
</dbReference>
<dbReference type="PANTHER" id="PTHR34385:SF1">
    <property type="entry name" value="PEPTIDOGLYCAN L-ALANYL-D-GLUTAMATE ENDOPEPTIDASE CWLK"/>
    <property type="match status" value="1"/>
</dbReference>
<dbReference type="InterPro" id="IPR003709">
    <property type="entry name" value="VanY-like_core_dom"/>
</dbReference>
<feature type="compositionally biased region" description="Low complexity" evidence="1">
    <location>
        <begin position="39"/>
        <end position="50"/>
    </location>
</feature>
<sequence>MDRRPGPPSETVFPPAAGPDPSPAPSLSASTVRSGVPSGRARVPSPAGRPAARRGRIVWSLAAVSLAAVTAGAGVAAFTCGARCVAAVPGGTEIGRSIREWSADPPLGAADGVVPDGGRLSPFDAGQPAVANLDPELLRAVRRAAKDAAREGVGVFLTTGWRSRAYQRRLLDEAIAKYGSEREAARYVATPERSRHVTGHAVDIGPTDADDWLSRHGARYGLCQMFANEMWHFELATTPGGTCPEMRPDAAGG</sequence>
<feature type="domain" description="D-alanyl-D-alanine carboxypeptidase-like core" evidence="3">
    <location>
        <begin position="132"/>
        <end position="232"/>
    </location>
</feature>
<dbReference type="EMBL" id="JBHTCG010000020">
    <property type="protein sequence ID" value="MFC7385701.1"/>
    <property type="molecule type" value="Genomic_DNA"/>
</dbReference>
<keyword evidence="2" id="KW-0812">Transmembrane</keyword>
<accession>A0ABW2PBD9</accession>
<evidence type="ECO:0000256" key="2">
    <source>
        <dbReference type="SAM" id="Phobius"/>
    </source>
</evidence>
<evidence type="ECO:0000256" key="1">
    <source>
        <dbReference type="SAM" id="MobiDB-lite"/>
    </source>
</evidence>
<dbReference type="RefSeq" id="WP_380829591.1">
    <property type="nucleotide sequence ID" value="NZ_JBHTCG010000020.1"/>
</dbReference>
<evidence type="ECO:0000259" key="3">
    <source>
        <dbReference type="Pfam" id="PF02557"/>
    </source>
</evidence>
<dbReference type="InterPro" id="IPR009045">
    <property type="entry name" value="Zn_M74/Hedgehog-like"/>
</dbReference>
<dbReference type="Gene3D" id="3.30.1380.10">
    <property type="match status" value="1"/>
</dbReference>
<evidence type="ECO:0000313" key="5">
    <source>
        <dbReference type="Proteomes" id="UP001596496"/>
    </source>
</evidence>
<reference evidence="5" key="1">
    <citation type="journal article" date="2019" name="Int. J. Syst. Evol. Microbiol.">
        <title>The Global Catalogue of Microorganisms (GCM) 10K type strain sequencing project: providing services to taxonomists for standard genome sequencing and annotation.</title>
        <authorList>
            <consortium name="The Broad Institute Genomics Platform"/>
            <consortium name="The Broad Institute Genome Sequencing Center for Infectious Disease"/>
            <person name="Wu L."/>
            <person name="Ma J."/>
        </authorList>
    </citation>
    <scope>NUCLEOTIDE SEQUENCE [LARGE SCALE GENOMIC DNA]</scope>
    <source>
        <strain evidence="5">CECT 7649</strain>
    </source>
</reference>
<dbReference type="InterPro" id="IPR052179">
    <property type="entry name" value="DD-CPase-like"/>
</dbReference>
<gene>
    <name evidence="4" type="ORF">ACFQSB_26075</name>
</gene>
<dbReference type="Proteomes" id="UP001596496">
    <property type="component" value="Unassembled WGS sequence"/>
</dbReference>
<organism evidence="4 5">
    <name type="scientific">Sphaerisporangium rhizosphaerae</name>
    <dbReference type="NCBI Taxonomy" id="2269375"/>
    <lineage>
        <taxon>Bacteria</taxon>
        <taxon>Bacillati</taxon>
        <taxon>Actinomycetota</taxon>
        <taxon>Actinomycetes</taxon>
        <taxon>Streptosporangiales</taxon>
        <taxon>Streptosporangiaceae</taxon>
        <taxon>Sphaerisporangium</taxon>
    </lineage>
</organism>
<dbReference type="Pfam" id="PF02557">
    <property type="entry name" value="VanY"/>
    <property type="match status" value="1"/>
</dbReference>
<comment type="caution">
    <text evidence="4">The sequence shown here is derived from an EMBL/GenBank/DDBJ whole genome shotgun (WGS) entry which is preliminary data.</text>
</comment>
<protein>
    <submittedName>
        <fullName evidence="4">M15 family metallopeptidase</fullName>
    </submittedName>
</protein>